<gene>
    <name evidence="3" type="ORF">BSTOLATCC_MIC42160</name>
</gene>
<dbReference type="PRINTS" id="PR00449">
    <property type="entry name" value="RASTRNSFRMNG"/>
</dbReference>
<dbReference type="InterPro" id="IPR001806">
    <property type="entry name" value="Small_GTPase"/>
</dbReference>
<dbReference type="CDD" id="cd00154">
    <property type="entry name" value="Rab"/>
    <property type="match status" value="1"/>
</dbReference>
<dbReference type="PANTHER" id="PTHR47977">
    <property type="entry name" value="RAS-RELATED PROTEIN RAB"/>
    <property type="match status" value="1"/>
</dbReference>
<accession>A0AAU9JMT1</accession>
<dbReference type="PROSITE" id="PS51421">
    <property type="entry name" value="RAS"/>
    <property type="match status" value="1"/>
</dbReference>
<dbReference type="SMART" id="SM00173">
    <property type="entry name" value="RAS"/>
    <property type="match status" value="1"/>
</dbReference>
<dbReference type="AlphaFoldDB" id="A0AAU9JMT1"/>
<evidence type="ECO:0000256" key="2">
    <source>
        <dbReference type="ARBA" id="ARBA00023134"/>
    </source>
</evidence>
<dbReference type="InterPro" id="IPR050227">
    <property type="entry name" value="Rab"/>
</dbReference>
<dbReference type="Proteomes" id="UP001162131">
    <property type="component" value="Unassembled WGS sequence"/>
</dbReference>
<dbReference type="SMART" id="SM00175">
    <property type="entry name" value="RAB"/>
    <property type="match status" value="1"/>
</dbReference>
<dbReference type="SMART" id="SM00174">
    <property type="entry name" value="RHO"/>
    <property type="match status" value="1"/>
</dbReference>
<protein>
    <submittedName>
        <fullName evidence="3">Uncharacterized protein</fullName>
    </submittedName>
</protein>
<dbReference type="GO" id="GO:0005525">
    <property type="term" value="F:GTP binding"/>
    <property type="evidence" value="ECO:0007669"/>
    <property type="project" value="UniProtKB-KW"/>
</dbReference>
<dbReference type="InterPro" id="IPR027417">
    <property type="entry name" value="P-loop_NTPase"/>
</dbReference>
<keyword evidence="2" id="KW-0342">GTP-binding</keyword>
<evidence type="ECO:0000313" key="4">
    <source>
        <dbReference type="Proteomes" id="UP001162131"/>
    </source>
</evidence>
<dbReference type="Pfam" id="PF00071">
    <property type="entry name" value="Ras"/>
    <property type="match status" value="1"/>
</dbReference>
<proteinExistence type="predicted"/>
<sequence>MSLSWYFLNSDFLLNIVLLGEPATGKSFFSSSFMNENPPTEYKSTIGIDFKAKYVKYQKKCIKLYIWDPSGQAQFTNITTSYLRGRHGVFIIFSLTDRSSFEKVKFWKDLCDNSWRCNDSCILVGNWCDLEDKREITYEEAKDLADSLGILYIEVSAKNGFNIDRAFWYLIFNIMPSLRFF</sequence>
<dbReference type="GO" id="GO:0003924">
    <property type="term" value="F:GTPase activity"/>
    <property type="evidence" value="ECO:0007669"/>
    <property type="project" value="InterPro"/>
</dbReference>
<name>A0AAU9JMT1_9CILI</name>
<organism evidence="3 4">
    <name type="scientific">Blepharisma stoltei</name>
    <dbReference type="NCBI Taxonomy" id="1481888"/>
    <lineage>
        <taxon>Eukaryota</taxon>
        <taxon>Sar</taxon>
        <taxon>Alveolata</taxon>
        <taxon>Ciliophora</taxon>
        <taxon>Postciliodesmatophora</taxon>
        <taxon>Heterotrichea</taxon>
        <taxon>Heterotrichida</taxon>
        <taxon>Blepharismidae</taxon>
        <taxon>Blepharisma</taxon>
    </lineage>
</organism>
<reference evidence="3" key="1">
    <citation type="submission" date="2021-09" db="EMBL/GenBank/DDBJ databases">
        <authorList>
            <consortium name="AG Swart"/>
            <person name="Singh M."/>
            <person name="Singh A."/>
            <person name="Seah K."/>
            <person name="Emmerich C."/>
        </authorList>
    </citation>
    <scope>NUCLEOTIDE SEQUENCE</scope>
    <source>
        <strain evidence="3">ATCC30299</strain>
    </source>
</reference>
<dbReference type="EMBL" id="CAJZBQ010000041">
    <property type="protein sequence ID" value="CAG9326900.1"/>
    <property type="molecule type" value="Genomic_DNA"/>
</dbReference>
<dbReference type="NCBIfam" id="TIGR00231">
    <property type="entry name" value="small_GTP"/>
    <property type="match status" value="1"/>
</dbReference>
<evidence type="ECO:0000256" key="1">
    <source>
        <dbReference type="ARBA" id="ARBA00022741"/>
    </source>
</evidence>
<evidence type="ECO:0000313" key="3">
    <source>
        <dbReference type="EMBL" id="CAG9326900.1"/>
    </source>
</evidence>
<dbReference type="PROSITE" id="PS51419">
    <property type="entry name" value="RAB"/>
    <property type="match status" value="1"/>
</dbReference>
<keyword evidence="1" id="KW-0547">Nucleotide-binding</keyword>
<dbReference type="SUPFAM" id="SSF52540">
    <property type="entry name" value="P-loop containing nucleoside triphosphate hydrolases"/>
    <property type="match status" value="1"/>
</dbReference>
<dbReference type="Gene3D" id="3.40.50.300">
    <property type="entry name" value="P-loop containing nucleotide triphosphate hydrolases"/>
    <property type="match status" value="1"/>
</dbReference>
<comment type="caution">
    <text evidence="3">The sequence shown here is derived from an EMBL/GenBank/DDBJ whole genome shotgun (WGS) entry which is preliminary data.</text>
</comment>
<dbReference type="InterPro" id="IPR005225">
    <property type="entry name" value="Small_GTP-bd"/>
</dbReference>
<keyword evidence="4" id="KW-1185">Reference proteome</keyword>
<dbReference type="FunFam" id="3.40.50.300:FF:001447">
    <property type="entry name" value="Ras-related protein Rab-1B"/>
    <property type="match status" value="1"/>
</dbReference>